<dbReference type="PANTHER" id="PTHR13302">
    <property type="entry name" value="CONSERVED OLIGOMERIC GOLGI COMPLEX COMPONENT 3"/>
    <property type="match status" value="1"/>
</dbReference>
<keyword evidence="7" id="KW-0472">Membrane</keyword>
<evidence type="ECO:0000256" key="6">
    <source>
        <dbReference type="ARBA" id="ARBA00023034"/>
    </source>
</evidence>
<keyword evidence="12" id="KW-1185">Reference proteome</keyword>
<dbReference type="EMBL" id="CP014247">
    <property type="protein sequence ID" value="AMD22231.1"/>
    <property type="molecule type" value="Genomic_DNA"/>
</dbReference>
<gene>
    <name evidence="11" type="ORF">AW171_hschr74255</name>
</gene>
<organism evidence="11 12">
    <name type="scientific">Eremothecium sinecaudum</name>
    <dbReference type="NCBI Taxonomy" id="45286"/>
    <lineage>
        <taxon>Eukaryota</taxon>
        <taxon>Fungi</taxon>
        <taxon>Dikarya</taxon>
        <taxon>Ascomycota</taxon>
        <taxon>Saccharomycotina</taxon>
        <taxon>Saccharomycetes</taxon>
        <taxon>Saccharomycetales</taxon>
        <taxon>Saccharomycetaceae</taxon>
        <taxon>Eremothecium</taxon>
    </lineage>
</organism>
<dbReference type="OrthoDB" id="296793at2759"/>
<evidence type="ECO:0000313" key="12">
    <source>
        <dbReference type="Proteomes" id="UP000243052"/>
    </source>
</evidence>
<evidence type="ECO:0000259" key="9">
    <source>
        <dbReference type="Pfam" id="PF04136"/>
    </source>
</evidence>
<evidence type="ECO:0000256" key="1">
    <source>
        <dbReference type="ARBA" id="ARBA00004395"/>
    </source>
</evidence>
<proteinExistence type="inferred from homology"/>
<dbReference type="Pfam" id="PF04136">
    <property type="entry name" value="COG3_N"/>
    <property type="match status" value="1"/>
</dbReference>
<dbReference type="PANTHER" id="PTHR13302:SF8">
    <property type="entry name" value="CONSERVED OLIGOMERIC GOLGI COMPLEX SUBUNIT 3"/>
    <property type="match status" value="1"/>
</dbReference>
<evidence type="ECO:0000256" key="5">
    <source>
        <dbReference type="ARBA" id="ARBA00022927"/>
    </source>
</evidence>
<dbReference type="Proteomes" id="UP000243052">
    <property type="component" value="Chromosome vii"/>
</dbReference>
<evidence type="ECO:0000256" key="3">
    <source>
        <dbReference type="ARBA" id="ARBA00020976"/>
    </source>
</evidence>
<dbReference type="InterPro" id="IPR016159">
    <property type="entry name" value="Cullin_repeat-like_dom_sf"/>
</dbReference>
<dbReference type="Pfam" id="PF20671">
    <property type="entry name" value="COG3_C"/>
    <property type="match status" value="1"/>
</dbReference>
<dbReference type="GO" id="GO:0006914">
    <property type="term" value="P:autophagy"/>
    <property type="evidence" value="ECO:0007669"/>
    <property type="project" value="TreeGrafter"/>
</dbReference>
<accession>A0A109V034</accession>
<dbReference type="GO" id="GO:0017119">
    <property type="term" value="C:Golgi transport complex"/>
    <property type="evidence" value="ECO:0007669"/>
    <property type="project" value="TreeGrafter"/>
</dbReference>
<dbReference type="InterPro" id="IPR048320">
    <property type="entry name" value="COG3_N"/>
</dbReference>
<evidence type="ECO:0000313" key="11">
    <source>
        <dbReference type="EMBL" id="AMD22231.1"/>
    </source>
</evidence>
<keyword evidence="6" id="KW-0333">Golgi apparatus</keyword>
<comment type="similarity">
    <text evidence="2">Belongs to the COG3 family.</text>
</comment>
<sequence>MGRGRRDSLVQNIAANANSNTVGTLPELFDDQKLRDKLDELRKVVTIKAAAKKENKTLVVYEKLPVNDYSCYEEYLSCLNTKSLELQKVLDQTFQINQQLGDLVSKFNEISVQARHFKSTTNSVYTKYQEMESLHQTLSEELTYFENLDPVVRKLNRSVSANSVKKESFKQTLTKIDRSLEFLDAHPTYKDADSYKVRFKQCVIRACGLISNYLDNLLNNMHNDLKSQLSILSNGSASSTTKEALLYNKFATISEEHYTQVNIMVDRVTRKQNYNYSDELNAMLAECYERYFHMRMALLRPSIFVQLEKENKNGGEVRLVNFIQNNILFFSQLCEKEYELFIKFFPEDTGKDRANDWFQQVCEPLQEAVRTRVLRESSIPNLCEAITLLNSYYQFEDNSLEYEMRFGKIKFDKLFEPMLQDTQSRLVFRSQAYIDQKVVKYKPNKDAFVIKHRRDKNGIEKKELDPDDGALLGEFLKVYEVVDESGIISNPMQAIYPPLLYSLALLSKIYHLVNSSVFDDLAHHIVHDCIDSLKSAYQLLSETTRTRNLDIQLSYLSNLLVLRDQIQNFDIQYISNETYLDFSGISGLIHSIRGKSVRRTSAPSVLSLARETVPKVVNNMIDARSELLIEFRNLVKDSAESASKDIIENNLNYNSADEILEGNSKLTTAIHEQLPRVYSQLTSMVSDSRVVTHIFSEIQQLIITAYSEFYDKVISDVSAGKLDDTIISEIMNVDVFTDFVKSTASDICKSQEGSSGQSE</sequence>
<keyword evidence="4" id="KW-0813">Transport</keyword>
<reference evidence="11 12" key="1">
    <citation type="submission" date="2016-01" db="EMBL/GenBank/DDBJ databases">
        <title>Genome sequence of the yeast Holleya sinecauda.</title>
        <authorList>
            <person name="Dietrich F.S."/>
        </authorList>
    </citation>
    <scope>NUCLEOTIDE SEQUENCE [LARGE SCALE GENOMIC DNA]</scope>
    <source>
        <strain evidence="11 12">ATCC 58844</strain>
    </source>
</reference>
<dbReference type="InterPro" id="IPR048685">
    <property type="entry name" value="COG3_C"/>
</dbReference>
<dbReference type="GO" id="GO:0000139">
    <property type="term" value="C:Golgi membrane"/>
    <property type="evidence" value="ECO:0007669"/>
    <property type="project" value="UniProtKB-SubCell"/>
</dbReference>
<dbReference type="GO" id="GO:0006891">
    <property type="term" value="P:intra-Golgi vesicle-mediated transport"/>
    <property type="evidence" value="ECO:0007669"/>
    <property type="project" value="TreeGrafter"/>
</dbReference>
<comment type="subcellular location">
    <subcellularLocation>
        <location evidence="1">Golgi apparatus membrane</location>
        <topology evidence="1">Peripheral membrane protein</topology>
    </subcellularLocation>
</comment>
<feature type="domain" description="Conserved oligomeric Golgi complex subunit 3 C-terminal" evidence="10">
    <location>
        <begin position="244"/>
        <end position="585"/>
    </location>
</feature>
<evidence type="ECO:0000256" key="8">
    <source>
        <dbReference type="ARBA" id="ARBA00031339"/>
    </source>
</evidence>
<dbReference type="SUPFAM" id="SSF74788">
    <property type="entry name" value="Cullin repeat-like"/>
    <property type="match status" value="1"/>
</dbReference>
<evidence type="ECO:0000256" key="4">
    <source>
        <dbReference type="ARBA" id="ARBA00022448"/>
    </source>
</evidence>
<dbReference type="GO" id="GO:0007030">
    <property type="term" value="P:Golgi organization"/>
    <property type="evidence" value="ECO:0007669"/>
    <property type="project" value="TreeGrafter"/>
</dbReference>
<feature type="domain" description="Conserved oligomeric Golgi complex subunit 3 N-terminal" evidence="9">
    <location>
        <begin position="74"/>
        <end position="220"/>
    </location>
</feature>
<evidence type="ECO:0000259" key="10">
    <source>
        <dbReference type="Pfam" id="PF20671"/>
    </source>
</evidence>
<dbReference type="GeneID" id="28725574"/>
<protein>
    <recommendedName>
        <fullName evidence="3">Conserved oligomeric Golgi complex subunit 3</fullName>
    </recommendedName>
    <alternativeName>
        <fullName evidence="8">Component of oligomeric Golgi complex 3</fullName>
    </alternativeName>
</protein>
<evidence type="ECO:0000256" key="7">
    <source>
        <dbReference type="ARBA" id="ARBA00023136"/>
    </source>
</evidence>
<dbReference type="STRING" id="45286.A0A109V034"/>
<evidence type="ECO:0000256" key="2">
    <source>
        <dbReference type="ARBA" id="ARBA00009936"/>
    </source>
</evidence>
<dbReference type="GO" id="GO:0032258">
    <property type="term" value="P:cytoplasm to vacuole targeting by the Cvt pathway"/>
    <property type="evidence" value="ECO:0007669"/>
    <property type="project" value="TreeGrafter"/>
</dbReference>
<keyword evidence="5" id="KW-0653">Protein transport</keyword>
<dbReference type="GO" id="GO:0005801">
    <property type="term" value="C:cis-Golgi network"/>
    <property type="evidence" value="ECO:0007669"/>
    <property type="project" value="InterPro"/>
</dbReference>
<name>A0A109V034_9SACH</name>
<dbReference type="RefSeq" id="XP_017989227.1">
    <property type="nucleotide sequence ID" value="XM_018133610.1"/>
</dbReference>
<dbReference type="InterPro" id="IPR007265">
    <property type="entry name" value="COG_su3"/>
</dbReference>
<dbReference type="AlphaFoldDB" id="A0A109V034"/>